<evidence type="ECO:0000313" key="2">
    <source>
        <dbReference type="EMBL" id="KMZ55964.1"/>
    </source>
</evidence>
<proteinExistence type="predicted"/>
<sequence>MEFKNVAVVLIFLHTLKGPVMVQSVGRGRVNLQPRHFWGCLTACTLAICGDGECVKASSFSVRCDCNPGSTNLLNNHNFPCFRKCSLGADCHQLGINLPTQSSPPSGPSLTFNGNNGSPGPTAGLAISALEKLMWVFIIYRVYY</sequence>
<dbReference type="EMBL" id="LFYR01002228">
    <property type="protein sequence ID" value="KMZ55964.1"/>
    <property type="molecule type" value="Genomic_DNA"/>
</dbReference>
<dbReference type="Proteomes" id="UP000036987">
    <property type="component" value="Unassembled WGS sequence"/>
</dbReference>
<evidence type="ECO:0000256" key="1">
    <source>
        <dbReference type="SAM" id="SignalP"/>
    </source>
</evidence>
<name>A0A0K9NGS6_ZOSMR</name>
<feature type="signal peptide" evidence="1">
    <location>
        <begin position="1"/>
        <end position="22"/>
    </location>
</feature>
<dbReference type="PANTHER" id="PTHR33881">
    <property type="entry name" value="NEUROGENIC LOCUS NOTCH-LIKE PROTEIN"/>
    <property type="match status" value="1"/>
</dbReference>
<keyword evidence="3" id="KW-1185">Reference proteome</keyword>
<dbReference type="OrthoDB" id="1914642at2759"/>
<protein>
    <submittedName>
        <fullName evidence="2">Uncharacterized protein</fullName>
    </submittedName>
</protein>
<gene>
    <name evidence="2" type="ORF">ZOSMA_9G00670</name>
</gene>
<accession>A0A0K9NGS6</accession>
<comment type="caution">
    <text evidence="2">The sequence shown here is derived from an EMBL/GenBank/DDBJ whole genome shotgun (WGS) entry which is preliminary data.</text>
</comment>
<evidence type="ECO:0000313" key="3">
    <source>
        <dbReference type="Proteomes" id="UP000036987"/>
    </source>
</evidence>
<organism evidence="2 3">
    <name type="scientific">Zostera marina</name>
    <name type="common">Eelgrass</name>
    <dbReference type="NCBI Taxonomy" id="29655"/>
    <lineage>
        <taxon>Eukaryota</taxon>
        <taxon>Viridiplantae</taxon>
        <taxon>Streptophyta</taxon>
        <taxon>Embryophyta</taxon>
        <taxon>Tracheophyta</taxon>
        <taxon>Spermatophyta</taxon>
        <taxon>Magnoliopsida</taxon>
        <taxon>Liliopsida</taxon>
        <taxon>Zosteraceae</taxon>
        <taxon>Zostera</taxon>
    </lineage>
</organism>
<keyword evidence="1" id="KW-0732">Signal</keyword>
<dbReference type="AlphaFoldDB" id="A0A0K9NGS6"/>
<feature type="chain" id="PRO_5005527098" evidence="1">
    <location>
        <begin position="23"/>
        <end position="144"/>
    </location>
</feature>
<reference evidence="3" key="1">
    <citation type="journal article" date="2016" name="Nature">
        <title>The genome of the seagrass Zostera marina reveals angiosperm adaptation to the sea.</title>
        <authorList>
            <person name="Olsen J.L."/>
            <person name="Rouze P."/>
            <person name="Verhelst B."/>
            <person name="Lin Y.-C."/>
            <person name="Bayer T."/>
            <person name="Collen J."/>
            <person name="Dattolo E."/>
            <person name="De Paoli E."/>
            <person name="Dittami S."/>
            <person name="Maumus F."/>
            <person name="Michel G."/>
            <person name="Kersting A."/>
            <person name="Lauritano C."/>
            <person name="Lohaus R."/>
            <person name="Toepel M."/>
            <person name="Tonon T."/>
            <person name="Vanneste K."/>
            <person name="Amirebrahimi M."/>
            <person name="Brakel J."/>
            <person name="Bostroem C."/>
            <person name="Chovatia M."/>
            <person name="Grimwood J."/>
            <person name="Jenkins J.W."/>
            <person name="Jueterbock A."/>
            <person name="Mraz A."/>
            <person name="Stam W.T."/>
            <person name="Tice H."/>
            <person name="Bornberg-Bauer E."/>
            <person name="Green P.J."/>
            <person name="Pearson G.A."/>
            <person name="Procaccini G."/>
            <person name="Duarte C.M."/>
            <person name="Schmutz J."/>
            <person name="Reusch T.B.H."/>
            <person name="Van de Peer Y."/>
        </authorList>
    </citation>
    <scope>NUCLEOTIDE SEQUENCE [LARGE SCALE GENOMIC DNA]</scope>
    <source>
        <strain evidence="3">cv. Finnish</strain>
    </source>
</reference>
<dbReference type="PANTHER" id="PTHR33881:SF17">
    <property type="entry name" value="EGF-LIKE DOMAIN-CONTAINING PROTEIN"/>
    <property type="match status" value="1"/>
</dbReference>